<evidence type="ECO:0000256" key="5">
    <source>
        <dbReference type="ARBA" id="ARBA00023125"/>
    </source>
</evidence>
<evidence type="ECO:0000259" key="8">
    <source>
        <dbReference type="Pfam" id="PF21338"/>
    </source>
</evidence>
<feature type="domain" description="DNA topoisomerase I catalytic core eukaryotic-type" evidence="7">
    <location>
        <begin position="81"/>
        <end position="294"/>
    </location>
</feature>
<gene>
    <name evidence="9" type="ORF">GCM10010921_03270</name>
</gene>
<dbReference type="PRINTS" id="PR00416">
    <property type="entry name" value="EUTPISMRASEI"/>
</dbReference>
<dbReference type="RefSeq" id="WP_188754494.1">
    <property type="nucleotide sequence ID" value="NZ_BMJY01000001.1"/>
</dbReference>
<evidence type="ECO:0000256" key="3">
    <source>
        <dbReference type="ARBA" id="ARBA00012891"/>
    </source>
</evidence>
<protein>
    <recommendedName>
        <fullName evidence="3">DNA topoisomerase</fullName>
        <ecNumber evidence="3">5.6.2.1</ecNumber>
    </recommendedName>
</protein>
<dbReference type="AlphaFoldDB" id="A0A917MKJ6"/>
<dbReference type="InterPro" id="IPR013500">
    <property type="entry name" value="TopoI_cat_euk"/>
</dbReference>
<comment type="catalytic activity">
    <reaction evidence="1">
        <text>ATP-independent breakage of single-stranded DNA, followed by passage and rejoining.</text>
        <dbReference type="EC" id="5.6.2.1"/>
    </reaction>
</comment>
<dbReference type="InterPro" id="IPR014711">
    <property type="entry name" value="TopoI_cat_a-hlx-sub_euk"/>
</dbReference>
<dbReference type="InterPro" id="IPR011010">
    <property type="entry name" value="DNA_brk_join_enz"/>
</dbReference>
<dbReference type="GO" id="GO:0006265">
    <property type="term" value="P:DNA topological change"/>
    <property type="evidence" value="ECO:0007669"/>
    <property type="project" value="InterPro"/>
</dbReference>
<dbReference type="SUPFAM" id="SSF56349">
    <property type="entry name" value="DNA breaking-rejoining enzymes"/>
    <property type="match status" value="1"/>
</dbReference>
<keyword evidence="10" id="KW-1185">Reference proteome</keyword>
<dbReference type="InterPro" id="IPR001631">
    <property type="entry name" value="TopoI"/>
</dbReference>
<reference evidence="9" key="1">
    <citation type="journal article" date="2014" name="Int. J. Syst. Evol. Microbiol.">
        <title>Complete genome sequence of Corynebacterium casei LMG S-19264T (=DSM 44701T), isolated from a smear-ripened cheese.</title>
        <authorList>
            <consortium name="US DOE Joint Genome Institute (JGI-PGF)"/>
            <person name="Walter F."/>
            <person name="Albersmeier A."/>
            <person name="Kalinowski J."/>
            <person name="Ruckert C."/>
        </authorList>
    </citation>
    <scope>NUCLEOTIDE SEQUENCE</scope>
    <source>
        <strain evidence="9">CGMCC 1.15794</strain>
    </source>
</reference>
<dbReference type="Gene3D" id="3.90.15.10">
    <property type="entry name" value="Topoisomerase I, Chain A, domain 3"/>
    <property type="match status" value="1"/>
</dbReference>
<evidence type="ECO:0000256" key="2">
    <source>
        <dbReference type="ARBA" id="ARBA00006645"/>
    </source>
</evidence>
<evidence type="ECO:0000256" key="6">
    <source>
        <dbReference type="ARBA" id="ARBA00023235"/>
    </source>
</evidence>
<accession>A0A917MKJ6</accession>
<dbReference type="Proteomes" id="UP000657592">
    <property type="component" value="Unassembled WGS sequence"/>
</dbReference>
<evidence type="ECO:0000256" key="1">
    <source>
        <dbReference type="ARBA" id="ARBA00000213"/>
    </source>
</evidence>
<proteinExistence type="inferred from homology"/>
<comment type="caution">
    <text evidence="9">The sequence shown here is derived from an EMBL/GenBank/DDBJ whole genome shotgun (WGS) entry which is preliminary data.</text>
</comment>
<dbReference type="InterPro" id="IPR049331">
    <property type="entry name" value="Top1B_N_bact"/>
</dbReference>
<dbReference type="InterPro" id="IPR035447">
    <property type="entry name" value="DNA_topo_I_N_sf"/>
</dbReference>
<dbReference type="EC" id="5.6.2.1" evidence="3"/>
<keyword evidence="5" id="KW-0238">DNA-binding</keyword>
<keyword evidence="4" id="KW-0799">Topoisomerase</keyword>
<organism evidence="9 10">
    <name type="scientific">Microbacterium album</name>
    <dbReference type="NCBI Taxonomy" id="2053191"/>
    <lineage>
        <taxon>Bacteria</taxon>
        <taxon>Bacillati</taxon>
        <taxon>Actinomycetota</taxon>
        <taxon>Actinomycetes</taxon>
        <taxon>Micrococcales</taxon>
        <taxon>Microbacteriaceae</taxon>
        <taxon>Microbacterium</taxon>
    </lineage>
</organism>
<dbReference type="Pfam" id="PF01028">
    <property type="entry name" value="Topoisom_I"/>
    <property type="match status" value="1"/>
</dbReference>
<sequence length="343" mass="38778">MVRLRRTSPDQPGWTRRRAGRGFVYLDEHGDRLPPEDAERVRSLAVPPAWRDVWVCPHPNGHLQAVGTDAAGRRQYLYHPHWRTRRDAEKFDRVLGFGRALARARPRVEADLALDALTRDRACALAVRLLDLGCFRIGNDVYADAHGSFGLTTLRRDHVARRGDVLVFAFTGKSGVAHRIEIADAEVTRAVESLRRRRGEDAGETLLAYRDERWHPVTPAIVNEYVRDVTGMDATAKDFRTWHATVLAAVSIAEGAEALERSGRGGVTRRRRVVTDAMRDVAAFLGNTPTLARASYVDPRVVSAYEEGRTIRAAVRRRYRSDRERQDALERATRRLIQSTDDE</sequence>
<evidence type="ECO:0000259" key="7">
    <source>
        <dbReference type="Pfam" id="PF01028"/>
    </source>
</evidence>
<comment type="similarity">
    <text evidence="2">Belongs to the type IB topoisomerase family.</text>
</comment>
<dbReference type="SUPFAM" id="SSF55869">
    <property type="entry name" value="DNA topoisomerase I domain"/>
    <property type="match status" value="1"/>
</dbReference>
<dbReference type="GO" id="GO:0003917">
    <property type="term" value="F:DNA topoisomerase type I (single strand cut, ATP-independent) activity"/>
    <property type="evidence" value="ECO:0007669"/>
    <property type="project" value="UniProtKB-EC"/>
</dbReference>
<reference evidence="9" key="2">
    <citation type="submission" date="2020-09" db="EMBL/GenBank/DDBJ databases">
        <authorList>
            <person name="Sun Q."/>
            <person name="Zhou Y."/>
        </authorList>
    </citation>
    <scope>NUCLEOTIDE SEQUENCE</scope>
    <source>
        <strain evidence="9">CGMCC 1.15794</strain>
    </source>
</reference>
<evidence type="ECO:0000256" key="4">
    <source>
        <dbReference type="ARBA" id="ARBA00023029"/>
    </source>
</evidence>
<dbReference type="Gene3D" id="1.10.132.120">
    <property type="match status" value="1"/>
</dbReference>
<feature type="domain" description="DNA topoisomerase IB N-terminal" evidence="8">
    <location>
        <begin position="22"/>
        <end position="69"/>
    </location>
</feature>
<evidence type="ECO:0000313" key="9">
    <source>
        <dbReference type="EMBL" id="GGH35082.1"/>
    </source>
</evidence>
<dbReference type="Gene3D" id="3.30.66.10">
    <property type="entry name" value="DNA topoisomerase I domain"/>
    <property type="match status" value="1"/>
</dbReference>
<dbReference type="GO" id="GO:0003677">
    <property type="term" value="F:DNA binding"/>
    <property type="evidence" value="ECO:0007669"/>
    <property type="project" value="UniProtKB-KW"/>
</dbReference>
<name>A0A917MKJ6_9MICO</name>
<dbReference type="Pfam" id="PF21338">
    <property type="entry name" value="Top1B_N_bact"/>
    <property type="match status" value="1"/>
</dbReference>
<dbReference type="PROSITE" id="PS52038">
    <property type="entry name" value="TOPO_IB_2"/>
    <property type="match status" value="1"/>
</dbReference>
<keyword evidence="6" id="KW-0413">Isomerase</keyword>
<evidence type="ECO:0000313" key="10">
    <source>
        <dbReference type="Proteomes" id="UP000657592"/>
    </source>
</evidence>
<dbReference type="EMBL" id="BMJY01000001">
    <property type="protein sequence ID" value="GGH35082.1"/>
    <property type="molecule type" value="Genomic_DNA"/>
</dbReference>